<protein>
    <submittedName>
        <fullName evidence="1">Uncharacterized protein</fullName>
    </submittedName>
</protein>
<sequence length="97" mass="11344">MRTILQVPVNSDIRRLAEQSALDMGFSSLQESLRLIMKQMSQKKFYFYFGLKAEDEMLTPKQEKILMKKVMASKKEIAKGNYIESDNIDELMGYLNR</sequence>
<evidence type="ECO:0000313" key="2">
    <source>
        <dbReference type="Proteomes" id="UP000229531"/>
    </source>
</evidence>
<dbReference type="Proteomes" id="UP000229531">
    <property type="component" value="Unassembled WGS sequence"/>
</dbReference>
<gene>
    <name evidence="1" type="ORF">COZ41_00785</name>
</gene>
<reference evidence="2" key="1">
    <citation type="submission" date="2017-09" db="EMBL/GenBank/DDBJ databases">
        <title>Depth-based differentiation of microbial function through sediment-hosted aquifers and enrichment of novel symbionts in the deep terrestrial subsurface.</title>
        <authorList>
            <person name="Probst A.J."/>
            <person name="Ladd B."/>
            <person name="Jarett J.K."/>
            <person name="Geller-Mcgrath D.E."/>
            <person name="Sieber C.M.K."/>
            <person name="Emerson J.B."/>
            <person name="Anantharaman K."/>
            <person name="Thomas B.C."/>
            <person name="Malmstrom R."/>
            <person name="Stieglmeier M."/>
            <person name="Klingl A."/>
            <person name="Woyke T."/>
            <person name="Ryan C.M."/>
            <person name="Banfield J.F."/>
        </authorList>
    </citation>
    <scope>NUCLEOTIDE SEQUENCE [LARGE SCALE GENOMIC DNA]</scope>
</reference>
<proteinExistence type="predicted"/>
<evidence type="ECO:0000313" key="1">
    <source>
        <dbReference type="EMBL" id="PIX68235.1"/>
    </source>
</evidence>
<dbReference type="AlphaFoldDB" id="A0A2M7LJH1"/>
<dbReference type="EMBL" id="PFJG01000012">
    <property type="protein sequence ID" value="PIX68235.1"/>
    <property type="molecule type" value="Genomic_DNA"/>
</dbReference>
<accession>A0A2M7LJH1</accession>
<organism evidence="1 2">
    <name type="scientific">Candidatus Shapirobacteria bacterium CG_4_10_14_3_um_filter_35_13</name>
    <dbReference type="NCBI Taxonomy" id="1974873"/>
    <lineage>
        <taxon>Bacteria</taxon>
        <taxon>Candidatus Shapironibacteriota</taxon>
    </lineage>
</organism>
<name>A0A2M7LJH1_9BACT</name>
<comment type="caution">
    <text evidence="1">The sequence shown here is derived from an EMBL/GenBank/DDBJ whole genome shotgun (WGS) entry which is preliminary data.</text>
</comment>